<feature type="compositionally biased region" description="Polar residues" evidence="1">
    <location>
        <begin position="18"/>
        <end position="32"/>
    </location>
</feature>
<feature type="compositionally biased region" description="Polar residues" evidence="1">
    <location>
        <begin position="711"/>
        <end position="724"/>
    </location>
</feature>
<dbReference type="EMBL" id="KQ030512">
    <property type="protein sequence ID" value="KJZ76335.1"/>
    <property type="molecule type" value="Genomic_DNA"/>
</dbReference>
<feature type="region of interest" description="Disordered" evidence="1">
    <location>
        <begin position="237"/>
        <end position="258"/>
    </location>
</feature>
<feature type="compositionally biased region" description="Basic residues" evidence="1">
    <location>
        <begin position="1281"/>
        <end position="1294"/>
    </location>
</feature>
<protein>
    <recommendedName>
        <fullName evidence="2">Pleckstrin homology domain-containing protein</fullName>
    </recommendedName>
</protein>
<accession>A0A0F7ZPZ0</accession>
<name>A0A0F7ZPZ0_9HYPO</name>
<feature type="compositionally biased region" description="Basic and acidic residues" evidence="1">
    <location>
        <begin position="156"/>
        <end position="170"/>
    </location>
</feature>
<dbReference type="InterPro" id="IPR053005">
    <property type="entry name" value="Nuclear_Pos-Cytoskel_Interact"/>
</dbReference>
<feature type="compositionally biased region" description="Low complexity" evidence="1">
    <location>
        <begin position="142"/>
        <end position="155"/>
    </location>
</feature>
<evidence type="ECO:0000313" key="4">
    <source>
        <dbReference type="Proteomes" id="UP000054481"/>
    </source>
</evidence>
<feature type="region of interest" description="Disordered" evidence="1">
    <location>
        <begin position="671"/>
        <end position="920"/>
    </location>
</feature>
<feature type="compositionally biased region" description="Low complexity" evidence="1">
    <location>
        <begin position="819"/>
        <end position="829"/>
    </location>
</feature>
<feature type="compositionally biased region" description="Polar residues" evidence="1">
    <location>
        <begin position="456"/>
        <end position="469"/>
    </location>
</feature>
<feature type="compositionally biased region" description="Basic and acidic residues" evidence="1">
    <location>
        <begin position="54"/>
        <end position="68"/>
    </location>
</feature>
<feature type="domain" description="Pleckstrin homology" evidence="2">
    <location>
        <begin position="924"/>
        <end position="1055"/>
    </location>
</feature>
<feature type="compositionally biased region" description="Basic and acidic residues" evidence="1">
    <location>
        <begin position="116"/>
        <end position="125"/>
    </location>
</feature>
<dbReference type="PANTHER" id="PTHR28190:SF2">
    <property type="entry name" value="MIGRATION PROTEIN, PUTATIVE (AFU_ORTHOLOGUE AFUA_2G07730)-RELATED"/>
    <property type="match status" value="1"/>
</dbReference>
<keyword evidence="4" id="KW-1185">Reference proteome</keyword>
<dbReference type="GO" id="GO:0005739">
    <property type="term" value="C:mitochondrion"/>
    <property type="evidence" value="ECO:0007669"/>
    <property type="project" value="TreeGrafter"/>
</dbReference>
<organism evidence="3 4">
    <name type="scientific">Hirsutella minnesotensis 3608</name>
    <dbReference type="NCBI Taxonomy" id="1043627"/>
    <lineage>
        <taxon>Eukaryota</taxon>
        <taxon>Fungi</taxon>
        <taxon>Dikarya</taxon>
        <taxon>Ascomycota</taxon>
        <taxon>Pezizomycotina</taxon>
        <taxon>Sordariomycetes</taxon>
        <taxon>Hypocreomycetidae</taxon>
        <taxon>Hypocreales</taxon>
        <taxon>Ophiocordycipitaceae</taxon>
        <taxon>Hirsutella</taxon>
    </lineage>
</organism>
<feature type="region of interest" description="Disordered" evidence="1">
    <location>
        <begin position="555"/>
        <end position="639"/>
    </location>
</feature>
<evidence type="ECO:0000313" key="3">
    <source>
        <dbReference type="EMBL" id="KJZ76335.1"/>
    </source>
</evidence>
<evidence type="ECO:0000256" key="1">
    <source>
        <dbReference type="SAM" id="MobiDB-lite"/>
    </source>
</evidence>
<reference evidence="3 4" key="1">
    <citation type="journal article" date="2014" name="Genome Biol. Evol.">
        <title>Comparative genomics and transcriptomics analyses reveal divergent lifestyle features of nematode endoparasitic fungus Hirsutella minnesotensis.</title>
        <authorList>
            <person name="Lai Y."/>
            <person name="Liu K."/>
            <person name="Zhang X."/>
            <person name="Zhang X."/>
            <person name="Li K."/>
            <person name="Wang N."/>
            <person name="Shu C."/>
            <person name="Wu Y."/>
            <person name="Wang C."/>
            <person name="Bushley K.E."/>
            <person name="Xiang M."/>
            <person name="Liu X."/>
        </authorList>
    </citation>
    <scope>NUCLEOTIDE SEQUENCE [LARGE SCALE GENOMIC DNA]</scope>
    <source>
        <strain evidence="3 4">3608</strain>
    </source>
</reference>
<dbReference type="Pfam" id="PF12814">
    <property type="entry name" value="Mcp5_PH"/>
    <property type="match status" value="1"/>
</dbReference>
<feature type="region of interest" description="Disordered" evidence="1">
    <location>
        <begin position="1134"/>
        <end position="1155"/>
    </location>
</feature>
<gene>
    <name evidence="3" type="ORF">HIM_04417</name>
</gene>
<feature type="compositionally biased region" description="Pro residues" evidence="1">
    <location>
        <begin position="501"/>
        <end position="510"/>
    </location>
</feature>
<dbReference type="GO" id="GO:0005938">
    <property type="term" value="C:cell cortex"/>
    <property type="evidence" value="ECO:0007669"/>
    <property type="project" value="InterPro"/>
</dbReference>
<feature type="compositionally biased region" description="Polar residues" evidence="1">
    <location>
        <begin position="900"/>
        <end position="920"/>
    </location>
</feature>
<dbReference type="OrthoDB" id="2149224at2759"/>
<dbReference type="InterPro" id="IPR024774">
    <property type="entry name" value="PH_dom-Mcp5-type"/>
</dbReference>
<feature type="region of interest" description="Disordered" evidence="1">
    <location>
        <begin position="98"/>
        <end position="170"/>
    </location>
</feature>
<feature type="region of interest" description="Disordered" evidence="1">
    <location>
        <begin position="1096"/>
        <end position="1121"/>
    </location>
</feature>
<feature type="compositionally biased region" description="Polar residues" evidence="1">
    <location>
        <begin position="793"/>
        <end position="809"/>
    </location>
</feature>
<feature type="compositionally biased region" description="Basic and acidic residues" evidence="1">
    <location>
        <begin position="414"/>
        <end position="425"/>
    </location>
</feature>
<feature type="region of interest" description="Disordered" evidence="1">
    <location>
        <begin position="389"/>
        <end position="513"/>
    </location>
</feature>
<dbReference type="Proteomes" id="UP000054481">
    <property type="component" value="Unassembled WGS sequence"/>
</dbReference>
<feature type="region of interest" description="Disordered" evidence="1">
    <location>
        <begin position="1281"/>
        <end position="1329"/>
    </location>
</feature>
<dbReference type="GO" id="GO:0005543">
    <property type="term" value="F:phospholipid binding"/>
    <property type="evidence" value="ECO:0007669"/>
    <property type="project" value="InterPro"/>
</dbReference>
<proteinExistence type="predicted"/>
<dbReference type="GO" id="GO:0000226">
    <property type="term" value="P:microtubule cytoskeleton organization"/>
    <property type="evidence" value="ECO:0007669"/>
    <property type="project" value="TreeGrafter"/>
</dbReference>
<dbReference type="PANTHER" id="PTHR28190">
    <property type="entry name" value="NUCLEAR MIGRATION PROTEIN NUM1"/>
    <property type="match status" value="1"/>
</dbReference>
<dbReference type="GO" id="GO:0015631">
    <property type="term" value="F:tubulin binding"/>
    <property type="evidence" value="ECO:0007669"/>
    <property type="project" value="TreeGrafter"/>
</dbReference>
<feature type="compositionally biased region" description="Basic and acidic residues" evidence="1">
    <location>
        <begin position="1295"/>
        <end position="1317"/>
    </location>
</feature>
<feature type="compositionally biased region" description="Basic residues" evidence="1">
    <location>
        <begin position="730"/>
        <end position="739"/>
    </location>
</feature>
<evidence type="ECO:0000259" key="2">
    <source>
        <dbReference type="Pfam" id="PF12814"/>
    </source>
</evidence>
<sequence>MAGWATDNEYTTGLGISCASSPLESSMRTPPANSAKPGRRSVTPPGPASSPIRVTDEQVEKAPARDATNDESISILDPRRFTPTLHANLVSEILSLRRDQEEKTSQIESLESSLHAAKEDQERLQDGLTTASKEARSLKRQLSLLEGGSSSALSELQRERDEAVESAADTKKRLEAAQRKLRNQEEDSQRVHDLWAQEKAEWEDERRKFERKVHTAESRLKLLLDEVAAYQASHVGLASHDHETDGEESGNDSDSKSVRTMSITNSIRQSLLNSPDQGLLNGHCLADELNFDDDQTDIDGRDSVLSFHASPRSPRIHRRNQSFESLRRPDSVARRRLFMRTPVMENEPQAPPKASYTDTGIQFSPPPSPQIRPVKPATPDLMIKARAVEFDSPRGDSEIEANQSRKRVSITKPLKVEPPKMDRKMVSASAQTMDEPLSPPKTPKSLDQEFVPASETLPSSMVSSSTQTEDALPAPPSSFPSKPTITVPPLPIPTINIQPPLSRPPTPRSPRLPQYSKDFGCQVNIFTVTPKSDASVQTEGIQTDKRLALLPPHLQPSAISSRPNSPHIPGAGREKNFTPVPGGLPARNPRRLTQGGEAPELPPSPINSHGDDDDLYEPYSMHDEAGAPPSSRGASMRRSRRLSSLFAGFDTASSDGLDEFGDGDLSDLEYRTALSAPKPQSKPARPFARGSFGARSRTSEELADLPPTGSMMASTHSDLKNGSTLDRESRGKRHAKRPSRTYEKSPPPPPPGSRNGAMRRNVLIQSGIASHCNRSRSPSLPESGYPPFPIPTRASSRKPSGSASGQDPGSPTRGDSLVRRGSSRSSYRSRNVRKVRSATALSHQNRHRRPGSQSPPPRPLSPSAANAEVVGLPPLPKNDITTPRNRDAGSGQFRRHRHQLSNTTDFTNNTEPVSQTSASQKPGIVDAISHTMVGEWMLKYVRRRRSFGMPEHTGKDDSSNDRHKRWVWLAPYERAILWSSKQPSSGSALMGKSGRKLKIQSVLDVKDDNPAPKVMPSVFNRSILILTPQRALKFTAVSAERHYLWLTALSFLAHSSQAVPEILATPHLKVNRQPLPEFDMPRTRFRRGGIRDSIRLAKHKSGTHKSGVPSVPSAPSSSRMGDVISFRHGEAVPTVTAGHAREQSQEAAEPPFIPRFSERAMQLTSHGRKRSNTGGHVAPPVSFRGFSGPLGGALHHASTNSTANASIGTANSEAQQSQASSNTTWNLAQTMSAPGGEASNQPKNFFDAVGTVRMEAFISPLAFTTVSEYPDEQDEFRHSIRRRSKEMRRKHSRNRTRDHFGPKIGPEELFGRARTADEDFFGEDPFKGF</sequence>
<feature type="region of interest" description="Disordered" evidence="1">
    <location>
        <begin position="1"/>
        <end position="81"/>
    </location>
</feature>
<dbReference type="GO" id="GO:0032065">
    <property type="term" value="P:maintenance of protein location in cell cortex"/>
    <property type="evidence" value="ECO:0007669"/>
    <property type="project" value="InterPro"/>
</dbReference>
<feature type="compositionally biased region" description="Low complexity" evidence="1">
    <location>
        <begin position="1106"/>
        <end position="1118"/>
    </location>
</feature>